<dbReference type="InterPro" id="IPR029058">
    <property type="entry name" value="AB_hydrolase_fold"/>
</dbReference>
<dbReference type="InterPro" id="IPR000073">
    <property type="entry name" value="AB_hydrolase_1"/>
</dbReference>
<accession>A0A327NJZ7</accession>
<dbReference type="SUPFAM" id="SSF53474">
    <property type="entry name" value="alpha/beta-Hydrolases"/>
    <property type="match status" value="1"/>
</dbReference>
<dbReference type="Pfam" id="PF12697">
    <property type="entry name" value="Abhydrolase_6"/>
    <property type="match status" value="1"/>
</dbReference>
<keyword evidence="2" id="KW-0378">Hydrolase</keyword>
<keyword evidence="3" id="KW-1185">Reference proteome</keyword>
<dbReference type="GO" id="GO:0016787">
    <property type="term" value="F:hydrolase activity"/>
    <property type="evidence" value="ECO:0007669"/>
    <property type="project" value="UniProtKB-KW"/>
</dbReference>
<comment type="caution">
    <text evidence="2">The sequence shown here is derived from an EMBL/GenBank/DDBJ whole genome shotgun (WGS) entry which is preliminary data.</text>
</comment>
<feature type="domain" description="AB hydrolase-1" evidence="1">
    <location>
        <begin position="9"/>
        <end position="244"/>
    </location>
</feature>
<evidence type="ECO:0000313" key="2">
    <source>
        <dbReference type="EMBL" id="RAI72878.1"/>
    </source>
</evidence>
<name>A0A327NJZ7_9BACT</name>
<dbReference type="EMBL" id="QLII01000004">
    <property type="protein sequence ID" value="RAI72878.1"/>
    <property type="molecule type" value="Genomic_DNA"/>
</dbReference>
<reference evidence="2 3" key="1">
    <citation type="submission" date="2018-06" db="EMBL/GenBank/DDBJ databases">
        <title>Spirosoma sp. HMF3257 Genome sequencing and assembly.</title>
        <authorList>
            <person name="Kang H."/>
            <person name="Cha I."/>
            <person name="Kim H."/>
            <person name="Kang J."/>
            <person name="Joh K."/>
        </authorList>
    </citation>
    <scope>NUCLEOTIDE SEQUENCE [LARGE SCALE GENOMIC DNA]</scope>
    <source>
        <strain evidence="2 3">HMF3257</strain>
    </source>
</reference>
<organism evidence="2 3">
    <name type="scientific">Spirosoma telluris</name>
    <dbReference type="NCBI Taxonomy" id="2183553"/>
    <lineage>
        <taxon>Bacteria</taxon>
        <taxon>Pseudomonadati</taxon>
        <taxon>Bacteroidota</taxon>
        <taxon>Cytophagia</taxon>
        <taxon>Cytophagales</taxon>
        <taxon>Cytophagaceae</taxon>
        <taxon>Spirosoma</taxon>
    </lineage>
</organism>
<evidence type="ECO:0000259" key="1">
    <source>
        <dbReference type="Pfam" id="PF12697"/>
    </source>
</evidence>
<dbReference type="RefSeq" id="WP_111351389.1">
    <property type="nucleotide sequence ID" value="NZ_QLII01000004.1"/>
</dbReference>
<dbReference type="AlphaFoldDB" id="A0A327NJZ7"/>
<sequence length="275" mass="30988">MEPLRPQSIVFITGAFVSNDCWQQWQAYFNQKGYTTIAPPWPHKDAPADVLRNRHPDTEIAANRLADLTDYYARIVEQLPEKPILIGHSIGGLMVQLLLQRDLGAAGIAIHSVPPQGIFTFKLSFLKSGWGALGFFTSTDESYLMPFEDWQYAFTNGMPLDQQKAAYDQFAIPESKLIVRDTITSAAHVDFSQPHAPLLLTSGSTDHTIPASLNYDNYLKYQHSGSITDYEEFEGRNHFVLGQPTWKEDADYILAWIDKTLPQSETVNTSMKISD</sequence>
<dbReference type="Proteomes" id="UP000249016">
    <property type="component" value="Unassembled WGS sequence"/>
</dbReference>
<gene>
    <name evidence="2" type="ORF">HMF3257_38875</name>
</gene>
<dbReference type="Gene3D" id="3.40.50.1820">
    <property type="entry name" value="alpha/beta hydrolase"/>
    <property type="match status" value="1"/>
</dbReference>
<dbReference type="OrthoDB" id="9814966at2"/>
<evidence type="ECO:0000313" key="3">
    <source>
        <dbReference type="Proteomes" id="UP000249016"/>
    </source>
</evidence>
<protein>
    <submittedName>
        <fullName evidence="2">Alpha/beta hydrolase</fullName>
    </submittedName>
</protein>
<proteinExistence type="predicted"/>